<gene>
    <name evidence="2" type="ORF">Val02_74200</name>
</gene>
<dbReference type="Gene3D" id="3.20.20.140">
    <property type="entry name" value="Metal-dependent hydrolases"/>
    <property type="match status" value="1"/>
</dbReference>
<evidence type="ECO:0008006" key="4">
    <source>
        <dbReference type="Google" id="ProtNLM"/>
    </source>
</evidence>
<organism evidence="2 3">
    <name type="scientific">Virgisporangium aliadipatigenens</name>
    <dbReference type="NCBI Taxonomy" id="741659"/>
    <lineage>
        <taxon>Bacteria</taxon>
        <taxon>Bacillati</taxon>
        <taxon>Actinomycetota</taxon>
        <taxon>Actinomycetes</taxon>
        <taxon>Micromonosporales</taxon>
        <taxon>Micromonosporaceae</taxon>
        <taxon>Virgisporangium</taxon>
    </lineage>
</organism>
<sequence length="330" mass="34932">MTDHPTPTARARELVAGAYDTHIHVAPDVMPRRVDDVSLARRFAEVGLAGFVLKSHYVPTAERAEVVRAAVPGVDALGALTLNGSVGGLNPVAVEIAGRQGARVVWLPTVDCANQRECQARDPAGAKPPMWAQLQEDLARQGIQAPAIDVLDAEGAVVPALRQVLALIAKHDMVLATGHLSGAEISAVVAAAAEGGVRRIVVTHPEFTSQRLPVRTQRALAEQGALMERCFTTPYTGKVAWETLFDHIRRVGPEHSLLSSDLGQPFNPPVEDGLALLADRLLEAGFTEAEVHTMAVTNTRRIGAAPQTPGPGAAAPEHMSGPSIGTRHGR</sequence>
<evidence type="ECO:0000313" key="2">
    <source>
        <dbReference type="EMBL" id="GIJ50534.1"/>
    </source>
</evidence>
<dbReference type="AlphaFoldDB" id="A0A8J3YRU4"/>
<dbReference type="RefSeq" id="WP_203903967.1">
    <property type="nucleotide sequence ID" value="NZ_BOPF01000037.1"/>
</dbReference>
<feature type="compositionally biased region" description="Low complexity" evidence="1">
    <location>
        <begin position="303"/>
        <end position="316"/>
    </location>
</feature>
<dbReference type="EMBL" id="BOPF01000037">
    <property type="protein sequence ID" value="GIJ50534.1"/>
    <property type="molecule type" value="Genomic_DNA"/>
</dbReference>
<proteinExistence type="predicted"/>
<dbReference type="SUPFAM" id="SSF51556">
    <property type="entry name" value="Metallo-dependent hydrolases"/>
    <property type="match status" value="1"/>
</dbReference>
<feature type="region of interest" description="Disordered" evidence="1">
    <location>
        <begin position="301"/>
        <end position="330"/>
    </location>
</feature>
<dbReference type="InterPro" id="IPR032466">
    <property type="entry name" value="Metal_Hydrolase"/>
</dbReference>
<protein>
    <recommendedName>
        <fullName evidence="4">Cytosolic protein</fullName>
    </recommendedName>
</protein>
<accession>A0A8J3YRU4</accession>
<evidence type="ECO:0000256" key="1">
    <source>
        <dbReference type="SAM" id="MobiDB-lite"/>
    </source>
</evidence>
<reference evidence="2" key="1">
    <citation type="submission" date="2021-01" db="EMBL/GenBank/DDBJ databases">
        <title>Whole genome shotgun sequence of Virgisporangium aliadipatigenens NBRC 105644.</title>
        <authorList>
            <person name="Komaki H."/>
            <person name="Tamura T."/>
        </authorList>
    </citation>
    <scope>NUCLEOTIDE SEQUENCE</scope>
    <source>
        <strain evidence="2">NBRC 105644</strain>
    </source>
</reference>
<dbReference type="Pfam" id="PF19799">
    <property type="entry name" value="DUF6282"/>
    <property type="match status" value="1"/>
</dbReference>
<comment type="caution">
    <text evidence="2">The sequence shown here is derived from an EMBL/GenBank/DDBJ whole genome shotgun (WGS) entry which is preliminary data.</text>
</comment>
<dbReference type="Proteomes" id="UP000619260">
    <property type="component" value="Unassembled WGS sequence"/>
</dbReference>
<keyword evidence="3" id="KW-1185">Reference proteome</keyword>
<name>A0A8J3YRU4_9ACTN</name>
<evidence type="ECO:0000313" key="3">
    <source>
        <dbReference type="Proteomes" id="UP000619260"/>
    </source>
</evidence>
<dbReference type="InterPro" id="IPR046249">
    <property type="entry name" value="DUF6282"/>
</dbReference>